<protein>
    <recommendedName>
        <fullName evidence="4">Gibberellin receptor GID1</fullName>
    </recommendedName>
</protein>
<dbReference type="InterPro" id="IPR029058">
    <property type="entry name" value="AB_hydrolase_fold"/>
</dbReference>
<gene>
    <name evidence="2" type="ORF">SASPL_122395</name>
</gene>
<feature type="region of interest" description="Disordered" evidence="1">
    <location>
        <begin position="181"/>
        <end position="220"/>
    </location>
</feature>
<dbReference type="CDD" id="cd00570">
    <property type="entry name" value="GST_N_family"/>
    <property type="match status" value="1"/>
</dbReference>
<proteinExistence type="predicted"/>
<evidence type="ECO:0000256" key="1">
    <source>
        <dbReference type="SAM" id="MobiDB-lite"/>
    </source>
</evidence>
<evidence type="ECO:0008006" key="4">
    <source>
        <dbReference type="Google" id="ProtNLM"/>
    </source>
</evidence>
<evidence type="ECO:0000313" key="2">
    <source>
        <dbReference type="EMBL" id="KAG6414996.1"/>
    </source>
</evidence>
<organism evidence="2">
    <name type="scientific">Salvia splendens</name>
    <name type="common">Scarlet sage</name>
    <dbReference type="NCBI Taxonomy" id="180675"/>
    <lineage>
        <taxon>Eukaryota</taxon>
        <taxon>Viridiplantae</taxon>
        <taxon>Streptophyta</taxon>
        <taxon>Embryophyta</taxon>
        <taxon>Tracheophyta</taxon>
        <taxon>Spermatophyta</taxon>
        <taxon>Magnoliopsida</taxon>
        <taxon>eudicotyledons</taxon>
        <taxon>Gunneridae</taxon>
        <taxon>Pentapetalae</taxon>
        <taxon>asterids</taxon>
        <taxon>lamiids</taxon>
        <taxon>Lamiales</taxon>
        <taxon>Lamiaceae</taxon>
        <taxon>Nepetoideae</taxon>
        <taxon>Mentheae</taxon>
        <taxon>Salviinae</taxon>
        <taxon>Salvia</taxon>
        <taxon>Salvia subgen. Calosphace</taxon>
        <taxon>core Calosphace</taxon>
    </lineage>
</organism>
<dbReference type="SUPFAM" id="SSF53474">
    <property type="entry name" value="alpha/beta-Hydrolases"/>
    <property type="match status" value="1"/>
</dbReference>
<dbReference type="PANTHER" id="PTHR23024">
    <property type="entry name" value="ARYLACETAMIDE DEACETYLASE"/>
    <property type="match status" value="1"/>
</dbReference>
<keyword evidence="3" id="KW-1185">Reference proteome</keyword>
<name>A0A8X8XJ88_SALSN</name>
<accession>A0A8X8XJ88</accession>
<sequence>MREAVNAVNDNYVVMILWKRMPVWFVMREWFVWVSGGGFWVRQTGLGRSGLVSVDEYGLFASKMHLAGISRSSSSSHSPLSIPSPILYDIYPFIRVYKNGTIQRFIGQDFSPPSTDPATGVQSKDVHFSHLSARLYLPKNPAGKLPLLIYFHGGGFFTESAFSPTYHRHLTFLQNRRRVRQLPISPRAPPSTPPTTMRGSPSNGHSPPGSEAGLDDPLVNPEMDPGLGRVLVYVAGKDVLRFIRGRVDEEGKEWGWERVLSDSK</sequence>
<evidence type="ECO:0000313" key="3">
    <source>
        <dbReference type="Proteomes" id="UP000298416"/>
    </source>
</evidence>
<dbReference type="Gene3D" id="3.40.50.1820">
    <property type="entry name" value="alpha/beta hydrolase"/>
    <property type="match status" value="1"/>
</dbReference>
<reference evidence="2" key="1">
    <citation type="submission" date="2018-01" db="EMBL/GenBank/DDBJ databases">
        <authorList>
            <person name="Mao J.F."/>
        </authorList>
    </citation>
    <scope>NUCLEOTIDE SEQUENCE</scope>
    <source>
        <strain evidence="2">Huo1</strain>
        <tissue evidence="2">Leaf</tissue>
    </source>
</reference>
<reference evidence="2" key="2">
    <citation type="submission" date="2020-08" db="EMBL/GenBank/DDBJ databases">
        <title>Plant Genome Project.</title>
        <authorList>
            <person name="Zhang R.-G."/>
        </authorList>
    </citation>
    <scope>NUCLEOTIDE SEQUENCE</scope>
    <source>
        <strain evidence="2">Huo1</strain>
        <tissue evidence="2">Leaf</tissue>
    </source>
</reference>
<dbReference type="InterPro" id="IPR050466">
    <property type="entry name" value="Carboxylest/Gibb_receptor"/>
</dbReference>
<dbReference type="AlphaFoldDB" id="A0A8X8XJ88"/>
<comment type="caution">
    <text evidence="2">The sequence shown here is derived from an EMBL/GenBank/DDBJ whole genome shotgun (WGS) entry which is preliminary data.</text>
</comment>
<dbReference type="PANTHER" id="PTHR23024:SF467">
    <property type="entry name" value="CARBOXYLESTERASE 12-RELATED"/>
    <property type="match status" value="1"/>
</dbReference>
<dbReference type="EMBL" id="PNBA02000008">
    <property type="protein sequence ID" value="KAG6414996.1"/>
    <property type="molecule type" value="Genomic_DNA"/>
</dbReference>
<dbReference type="Proteomes" id="UP000298416">
    <property type="component" value="Unassembled WGS sequence"/>
</dbReference>
<feature type="compositionally biased region" description="Low complexity" evidence="1">
    <location>
        <begin position="194"/>
        <end position="210"/>
    </location>
</feature>